<organism evidence="1 2">
    <name type="scientific">Vibrio ishigakensis</name>
    <dbReference type="NCBI Taxonomy" id="1481914"/>
    <lineage>
        <taxon>Bacteria</taxon>
        <taxon>Pseudomonadati</taxon>
        <taxon>Pseudomonadota</taxon>
        <taxon>Gammaproteobacteria</taxon>
        <taxon>Vibrionales</taxon>
        <taxon>Vibrionaceae</taxon>
        <taxon>Vibrio</taxon>
    </lineage>
</organism>
<reference evidence="1 2" key="1">
    <citation type="submission" date="2015-01" db="EMBL/GenBank/DDBJ databases">
        <title>Vibrio sp. C1 JCM 19231 whole genome shotgun sequence.</title>
        <authorList>
            <person name="Sawabe T."/>
            <person name="Meirelles P."/>
            <person name="Feng G."/>
            <person name="Sayaka M."/>
            <person name="Hattori M."/>
            <person name="Ohkuma M."/>
        </authorList>
    </citation>
    <scope>NUCLEOTIDE SEQUENCE [LARGE SCALE GENOMIC DNA]</scope>
    <source>
        <strain evidence="2">JCM 19231</strain>
    </source>
</reference>
<reference evidence="1 2" key="2">
    <citation type="submission" date="2015-01" db="EMBL/GenBank/DDBJ databases">
        <authorList>
            <consortium name="NBRP consortium"/>
            <person name="Sawabe T."/>
            <person name="Meirelles P."/>
            <person name="Feng G."/>
            <person name="Sayaka M."/>
            <person name="Hattori M."/>
            <person name="Ohkuma M."/>
        </authorList>
    </citation>
    <scope>NUCLEOTIDE SEQUENCE [LARGE SCALE GENOMIC DNA]</scope>
    <source>
        <strain evidence="2">JCM 19231</strain>
    </source>
</reference>
<dbReference type="EMBL" id="BBRZ01000019">
    <property type="protein sequence ID" value="GAM55802.1"/>
    <property type="molecule type" value="Genomic_DNA"/>
</dbReference>
<protein>
    <submittedName>
        <fullName evidence="1">Uncharacterized protein</fullName>
    </submittedName>
</protein>
<dbReference type="Proteomes" id="UP000031671">
    <property type="component" value="Unassembled WGS sequence"/>
</dbReference>
<sequence length="252" mass="30225">MDERITENARAGTSVRWKNDFTYFEIDGFKYDTKLDAKFNLPRVNQRIKLVIESDGEDDLFDLFPRSAEELESSIGVRYDWIRKGYSSFNFKATFRPSIEARYQFTYPLTINNTLRITQKVYQKKKVTGESTQFDLDFALTKNFLLRWTSFAEYNWDYDDREGIWDMGTGFTLYQYLSKTQAMNYVVSTTATDDPGLFINNTLIGMTYRHNILFSWLYYEITPEYNWYRDYKEDFIEEASIRFRLEILFNNF</sequence>
<proteinExistence type="predicted"/>
<dbReference type="AlphaFoldDB" id="A0A0B8NU50"/>
<comment type="caution">
    <text evidence="1">The sequence shown here is derived from an EMBL/GenBank/DDBJ whole genome shotgun (WGS) entry which is preliminary data.</text>
</comment>
<keyword evidence="2" id="KW-1185">Reference proteome</keyword>
<accession>A0A0B8NU50</accession>
<gene>
    <name evidence="1" type="ORF">JCM19231_3883</name>
</gene>
<evidence type="ECO:0000313" key="2">
    <source>
        <dbReference type="Proteomes" id="UP000031671"/>
    </source>
</evidence>
<name>A0A0B8NU50_9VIBR</name>
<evidence type="ECO:0000313" key="1">
    <source>
        <dbReference type="EMBL" id="GAM55802.1"/>
    </source>
</evidence>